<keyword evidence="7" id="KW-1015">Disulfide bond</keyword>
<evidence type="ECO:0000313" key="11">
    <source>
        <dbReference type="Proteomes" id="UP000261620"/>
    </source>
</evidence>
<evidence type="ECO:0000256" key="3">
    <source>
        <dbReference type="ARBA" id="ARBA00006552"/>
    </source>
</evidence>
<feature type="signal peptide" evidence="8">
    <location>
        <begin position="1"/>
        <end position="18"/>
    </location>
</feature>
<evidence type="ECO:0000256" key="4">
    <source>
        <dbReference type="ARBA" id="ARBA00011870"/>
    </source>
</evidence>
<dbReference type="Proteomes" id="UP000261620">
    <property type="component" value="Unplaced"/>
</dbReference>
<dbReference type="CDD" id="cd00069">
    <property type="entry name" value="GHB_like"/>
    <property type="match status" value="1"/>
</dbReference>
<evidence type="ECO:0000256" key="8">
    <source>
        <dbReference type="SAM" id="SignalP"/>
    </source>
</evidence>
<dbReference type="GO" id="GO:0005179">
    <property type="term" value="F:hormone activity"/>
    <property type="evidence" value="ECO:0007669"/>
    <property type="project" value="UniProtKB-KW"/>
</dbReference>
<feature type="chain" id="PRO_5018578550" description="Glycoprotein hormone subunit beta domain-containing protein" evidence="8">
    <location>
        <begin position="19"/>
        <end position="132"/>
    </location>
</feature>
<dbReference type="STRING" id="94237.ENSMMOP00000002913"/>
<dbReference type="PANTHER" id="PTHR11515">
    <property type="entry name" value="GLYCOPROTEIN HORMONE BETA CHAIN"/>
    <property type="match status" value="1"/>
</dbReference>
<evidence type="ECO:0000256" key="1">
    <source>
        <dbReference type="ARBA" id="ARBA00003920"/>
    </source>
</evidence>
<protein>
    <recommendedName>
        <fullName evidence="9">Glycoprotein hormone subunit beta domain-containing protein</fullName>
    </recommendedName>
</protein>
<reference evidence="10" key="1">
    <citation type="submission" date="2025-08" db="UniProtKB">
        <authorList>
            <consortium name="Ensembl"/>
        </authorList>
    </citation>
    <scope>IDENTIFICATION</scope>
</reference>
<dbReference type="Pfam" id="PF00007">
    <property type="entry name" value="Cys_knot"/>
    <property type="match status" value="1"/>
</dbReference>
<feature type="domain" description="Glycoprotein hormone subunit beta" evidence="9">
    <location>
        <begin position="22"/>
        <end position="109"/>
    </location>
</feature>
<dbReference type="GO" id="GO:0005615">
    <property type="term" value="C:extracellular space"/>
    <property type="evidence" value="ECO:0007669"/>
    <property type="project" value="TreeGrafter"/>
</dbReference>
<keyword evidence="6" id="KW-0372">Hormone</keyword>
<dbReference type="InterPro" id="IPR006208">
    <property type="entry name" value="Glyco_hormone_CN"/>
</dbReference>
<dbReference type="SMART" id="SM00068">
    <property type="entry name" value="GHB"/>
    <property type="match status" value="1"/>
</dbReference>
<dbReference type="GO" id="GO:0005737">
    <property type="term" value="C:cytoplasm"/>
    <property type="evidence" value="ECO:0007669"/>
    <property type="project" value="TreeGrafter"/>
</dbReference>
<dbReference type="GO" id="GO:0007186">
    <property type="term" value="P:G protein-coupled receptor signaling pathway"/>
    <property type="evidence" value="ECO:0007669"/>
    <property type="project" value="TreeGrafter"/>
</dbReference>
<organism evidence="10 11">
    <name type="scientific">Mola mola</name>
    <name type="common">Ocean sunfish</name>
    <name type="synonym">Tetraodon mola</name>
    <dbReference type="NCBI Taxonomy" id="94237"/>
    <lineage>
        <taxon>Eukaryota</taxon>
        <taxon>Metazoa</taxon>
        <taxon>Chordata</taxon>
        <taxon>Craniata</taxon>
        <taxon>Vertebrata</taxon>
        <taxon>Euteleostomi</taxon>
        <taxon>Actinopterygii</taxon>
        <taxon>Neopterygii</taxon>
        <taxon>Teleostei</taxon>
        <taxon>Neoteleostei</taxon>
        <taxon>Acanthomorphata</taxon>
        <taxon>Eupercaria</taxon>
        <taxon>Tetraodontiformes</taxon>
        <taxon>Molidae</taxon>
        <taxon>Mola</taxon>
    </lineage>
</organism>
<dbReference type="OMA" id="CAGQCYH"/>
<dbReference type="AlphaFoldDB" id="A0A3Q3VPS6"/>
<keyword evidence="8" id="KW-0732">Signal</keyword>
<dbReference type="Ensembl" id="ENSMMOT00000002958.1">
    <property type="protein sequence ID" value="ENSMMOP00000002913.1"/>
    <property type="gene ID" value="ENSMMOG00000002341.1"/>
</dbReference>
<evidence type="ECO:0000259" key="9">
    <source>
        <dbReference type="Pfam" id="PF00007"/>
    </source>
</evidence>
<evidence type="ECO:0000256" key="5">
    <source>
        <dbReference type="ARBA" id="ARBA00022525"/>
    </source>
</evidence>
<dbReference type="InterPro" id="IPR001545">
    <property type="entry name" value="Gonadotropin_bsu"/>
</dbReference>
<dbReference type="PANTHER" id="PTHR11515:SF11">
    <property type="entry name" value="LUTROPIN SUBUNIT BETA"/>
    <property type="match status" value="1"/>
</dbReference>
<evidence type="ECO:0000256" key="6">
    <source>
        <dbReference type="ARBA" id="ARBA00022702"/>
    </source>
</evidence>
<dbReference type="Gene3D" id="2.10.90.10">
    <property type="entry name" value="Cystine-knot cytokines"/>
    <property type="match status" value="1"/>
</dbReference>
<keyword evidence="11" id="KW-1185">Reference proteome</keyword>
<evidence type="ECO:0000256" key="2">
    <source>
        <dbReference type="ARBA" id="ARBA00004613"/>
    </source>
</evidence>
<accession>A0A3Q3VPS6</accession>
<keyword evidence="5" id="KW-0964">Secreted</keyword>
<comment type="function">
    <text evidence="1">Involved in gametogenesis and steroidogenesis.</text>
</comment>
<comment type="subcellular location">
    <subcellularLocation>
        <location evidence="2">Secreted</location>
    </subcellularLocation>
</comment>
<comment type="similarity">
    <text evidence="3">Belongs to the glycoprotein hormones subunit beta family.</text>
</comment>
<proteinExistence type="inferred from homology"/>
<evidence type="ECO:0000313" key="10">
    <source>
        <dbReference type="Ensembl" id="ENSMMOP00000002913.1"/>
    </source>
</evidence>
<name>A0A3Q3VPS6_MOLML</name>
<comment type="subunit">
    <text evidence="4">Heterodimer of an alpha and a beta chain.</text>
</comment>
<dbReference type="SUPFAM" id="SSF57501">
    <property type="entry name" value="Cystine-knot cytokines"/>
    <property type="match status" value="1"/>
</dbReference>
<evidence type="ECO:0000256" key="7">
    <source>
        <dbReference type="ARBA" id="ARBA00023157"/>
    </source>
</evidence>
<sequence>MQLVVMAVALALVRAGQGCSFGCHPTNVSILVEGCGLTELVYTTVCAGQCYHEDPVYMGSDDWAEQKVCNGDWTYEVKHIKGCPEAVSYPMARNCQCTACNSGSTYCGRFPGDVPNMGGLMTLSLSVLDGLF</sequence>
<dbReference type="InterPro" id="IPR029034">
    <property type="entry name" value="Cystine-knot_cytokine"/>
</dbReference>
<dbReference type="GO" id="GO:0030728">
    <property type="term" value="P:ovulation"/>
    <property type="evidence" value="ECO:0007669"/>
    <property type="project" value="TreeGrafter"/>
</dbReference>
<reference evidence="10" key="2">
    <citation type="submission" date="2025-09" db="UniProtKB">
        <authorList>
            <consortium name="Ensembl"/>
        </authorList>
    </citation>
    <scope>IDENTIFICATION</scope>
</reference>